<dbReference type="InterPro" id="IPR009635">
    <property type="entry name" value="NPDC1"/>
</dbReference>
<gene>
    <name evidence="3" type="ORF">g.11524</name>
</gene>
<keyword evidence="2" id="KW-1133">Transmembrane helix</keyword>
<feature type="region of interest" description="Disordered" evidence="1">
    <location>
        <begin position="277"/>
        <end position="344"/>
    </location>
</feature>
<proteinExistence type="predicted"/>
<dbReference type="Pfam" id="PF06809">
    <property type="entry name" value="NPDC1"/>
    <property type="match status" value="1"/>
</dbReference>
<name>A0A1B6DPF7_9HEMI</name>
<reference evidence="3" key="1">
    <citation type="submission" date="2015-12" db="EMBL/GenBank/DDBJ databases">
        <title>De novo transcriptome assembly of four potential Pierce s Disease insect vectors from Arizona vineyards.</title>
        <authorList>
            <person name="Tassone E.E."/>
        </authorList>
    </citation>
    <scope>NUCLEOTIDE SEQUENCE</scope>
</reference>
<feature type="region of interest" description="Disordered" evidence="1">
    <location>
        <begin position="136"/>
        <end position="155"/>
    </location>
</feature>
<keyword evidence="2" id="KW-0472">Membrane</keyword>
<feature type="compositionally biased region" description="Acidic residues" evidence="1">
    <location>
        <begin position="290"/>
        <end position="300"/>
    </location>
</feature>
<dbReference type="EMBL" id="GEDC01009732">
    <property type="protein sequence ID" value="JAS27566.1"/>
    <property type="molecule type" value="Transcribed_RNA"/>
</dbReference>
<organism evidence="3">
    <name type="scientific">Clastoptera arizonana</name>
    <name type="common">Arizona spittle bug</name>
    <dbReference type="NCBI Taxonomy" id="38151"/>
    <lineage>
        <taxon>Eukaryota</taxon>
        <taxon>Metazoa</taxon>
        <taxon>Ecdysozoa</taxon>
        <taxon>Arthropoda</taxon>
        <taxon>Hexapoda</taxon>
        <taxon>Insecta</taxon>
        <taxon>Pterygota</taxon>
        <taxon>Neoptera</taxon>
        <taxon>Paraneoptera</taxon>
        <taxon>Hemiptera</taxon>
        <taxon>Auchenorrhyncha</taxon>
        <taxon>Cercopoidea</taxon>
        <taxon>Clastopteridae</taxon>
        <taxon>Clastoptera</taxon>
    </lineage>
</organism>
<dbReference type="PANTHER" id="PTHR23352:SF2">
    <property type="entry name" value="NEURAL PROLIFERATION DIFFERENTIATION AND CONTROL PROTEIN 1"/>
    <property type="match status" value="1"/>
</dbReference>
<evidence type="ECO:0008006" key="4">
    <source>
        <dbReference type="Google" id="ProtNLM"/>
    </source>
</evidence>
<evidence type="ECO:0000256" key="2">
    <source>
        <dbReference type="SAM" id="Phobius"/>
    </source>
</evidence>
<feature type="transmembrane region" description="Helical" evidence="2">
    <location>
        <begin position="196"/>
        <end position="221"/>
    </location>
</feature>
<sequence>MGETVSLLNDTNLSMQRLLFSAVVLFSLSKHVFVSAYLEYYPAYQRSLDEAPPSPANSWDRDELAAEKFILERLERLLQSQRQRQLRQRDPEFTYSFPDASSQYSGKNTFAVPPSDARYYQPDPITNVDTPVKTKNEAKAETVKKNEDQVATTTTSDYEHYDHETTADLKSDGKDSSEVESSVFKLLMAPDNTDDIIFLAITAGFSTIALVSLISLFICWYRLHKNTKAAADVEYPAYGVTGPNKELSPTGDRRLAQSAQMYHYQHQKQQIIAMESSRANNERRGSVSEADSDEENEEGDYTVYECPGLAATGEMEVKNPLFQDDPTPATAVQNTEVPSTKENK</sequence>
<keyword evidence="2" id="KW-0812">Transmembrane</keyword>
<accession>A0A1B6DPF7</accession>
<protein>
    <recommendedName>
        <fullName evidence="4">Neural proliferation differentiation and control protein 1</fullName>
    </recommendedName>
</protein>
<dbReference type="GO" id="GO:0016020">
    <property type="term" value="C:membrane"/>
    <property type="evidence" value="ECO:0007669"/>
    <property type="project" value="InterPro"/>
</dbReference>
<evidence type="ECO:0000313" key="3">
    <source>
        <dbReference type="EMBL" id="JAS27566.1"/>
    </source>
</evidence>
<dbReference type="AlphaFoldDB" id="A0A1B6DPF7"/>
<feature type="compositionally biased region" description="Basic and acidic residues" evidence="1">
    <location>
        <begin position="136"/>
        <end position="148"/>
    </location>
</feature>
<dbReference type="PANTHER" id="PTHR23352">
    <property type="entry name" value="NEURAL PROLIFERATION DIFFERENTIATION AND CONTROL PROTEIN-1 NPDC-1 PROTEIN"/>
    <property type="match status" value="1"/>
</dbReference>
<evidence type="ECO:0000256" key="1">
    <source>
        <dbReference type="SAM" id="MobiDB-lite"/>
    </source>
</evidence>